<organism evidence="3 4">
    <name type="scientific">Sphingomonas sanxanigenens DSM 19645 = NX02</name>
    <dbReference type="NCBI Taxonomy" id="1123269"/>
    <lineage>
        <taxon>Bacteria</taxon>
        <taxon>Pseudomonadati</taxon>
        <taxon>Pseudomonadota</taxon>
        <taxon>Alphaproteobacteria</taxon>
        <taxon>Sphingomonadales</taxon>
        <taxon>Sphingomonadaceae</taxon>
        <taxon>Sphingomonas</taxon>
    </lineage>
</organism>
<reference evidence="3 4" key="1">
    <citation type="submission" date="2013-07" db="EMBL/GenBank/DDBJ databases">
        <title>Completed genome of Sphingomonas sanxanigenens NX02.</title>
        <authorList>
            <person name="Ma T."/>
            <person name="Huang H."/>
            <person name="Wu M."/>
            <person name="Li X."/>
            <person name="Li G."/>
        </authorList>
    </citation>
    <scope>NUCLEOTIDE SEQUENCE [LARGE SCALE GENOMIC DNA]</scope>
    <source>
        <strain evidence="3 4">NX02</strain>
    </source>
</reference>
<dbReference type="EMBL" id="CP006644">
    <property type="protein sequence ID" value="AHE53755.1"/>
    <property type="molecule type" value="Genomic_DNA"/>
</dbReference>
<evidence type="ECO:0000313" key="4">
    <source>
        <dbReference type="Proteomes" id="UP000018851"/>
    </source>
</evidence>
<dbReference type="HOGENOM" id="CLU_010194_1_3_5"/>
<accession>W0ADJ6</accession>
<dbReference type="Proteomes" id="UP000018851">
    <property type="component" value="Chromosome"/>
</dbReference>
<sequence>MLFVPSAAKDLVDLRAVVIGGTRGIGRAVRTGLLARGATVVTGGRGDGVLEGVEPQPPLPGCDVRSGAAVADFLAAASEAMGGIDVVINCASSLTLGETEADWDAAFQTDLMGSVRVVTHAVSHLRRSRMAAIVLTSSVVTRRPDPQRFAYGAMKAAIEHFTASAALRHAADGIRINCAVPGSTHTAIWDAVRDRVPQIYETTVRDIPRGRLADADEIASAILFLASPQAGWITGQCLAIDGGQGLGTRSLTEHSHAHAIRQRFAET</sequence>
<name>W0ADJ6_9SPHN</name>
<dbReference type="eggNOG" id="COG1028">
    <property type="taxonomic scope" value="Bacteria"/>
</dbReference>
<dbReference type="InterPro" id="IPR051122">
    <property type="entry name" value="SDR_DHRS6-like"/>
</dbReference>
<dbReference type="InterPro" id="IPR002347">
    <property type="entry name" value="SDR_fam"/>
</dbReference>
<proteinExistence type="inferred from homology"/>
<evidence type="ECO:0000313" key="3">
    <source>
        <dbReference type="EMBL" id="AHE53755.1"/>
    </source>
</evidence>
<evidence type="ECO:0000256" key="1">
    <source>
        <dbReference type="ARBA" id="ARBA00006484"/>
    </source>
</evidence>
<dbReference type="AlphaFoldDB" id="W0ADJ6"/>
<dbReference type="InterPro" id="IPR036291">
    <property type="entry name" value="NAD(P)-bd_dom_sf"/>
</dbReference>
<protein>
    <recommendedName>
        <fullName evidence="5">SDR family oxidoreductase</fullName>
    </recommendedName>
</protein>
<dbReference type="Gene3D" id="3.40.50.720">
    <property type="entry name" value="NAD(P)-binding Rossmann-like Domain"/>
    <property type="match status" value="1"/>
</dbReference>
<evidence type="ECO:0000256" key="2">
    <source>
        <dbReference type="ARBA" id="ARBA00023002"/>
    </source>
</evidence>
<dbReference type="PATRIC" id="fig|1123269.5.peg.1976"/>
<dbReference type="SUPFAM" id="SSF51735">
    <property type="entry name" value="NAD(P)-binding Rossmann-fold domains"/>
    <property type="match status" value="1"/>
</dbReference>
<comment type="similarity">
    <text evidence="1">Belongs to the short-chain dehydrogenases/reductases (SDR) family.</text>
</comment>
<evidence type="ECO:0008006" key="5">
    <source>
        <dbReference type="Google" id="ProtNLM"/>
    </source>
</evidence>
<keyword evidence="4" id="KW-1185">Reference proteome</keyword>
<dbReference type="PRINTS" id="PR00081">
    <property type="entry name" value="GDHRDH"/>
</dbReference>
<dbReference type="STRING" id="1123269.NX02_10190"/>
<dbReference type="CDD" id="cd05233">
    <property type="entry name" value="SDR_c"/>
    <property type="match status" value="1"/>
</dbReference>
<dbReference type="OrthoDB" id="9793325at2"/>
<dbReference type="PANTHER" id="PTHR43477:SF1">
    <property type="entry name" value="DIHYDROANTICAPSIN 7-DEHYDROGENASE"/>
    <property type="match status" value="1"/>
</dbReference>
<dbReference type="PANTHER" id="PTHR43477">
    <property type="entry name" value="DIHYDROANTICAPSIN 7-DEHYDROGENASE"/>
    <property type="match status" value="1"/>
</dbReference>
<dbReference type="KEGG" id="ssan:NX02_10190"/>
<dbReference type="RefSeq" id="WP_025291986.1">
    <property type="nucleotide sequence ID" value="NZ_CP006644.1"/>
</dbReference>
<dbReference type="Pfam" id="PF13561">
    <property type="entry name" value="adh_short_C2"/>
    <property type="match status" value="1"/>
</dbReference>
<dbReference type="GO" id="GO:0016491">
    <property type="term" value="F:oxidoreductase activity"/>
    <property type="evidence" value="ECO:0007669"/>
    <property type="project" value="UniProtKB-KW"/>
</dbReference>
<keyword evidence="2" id="KW-0560">Oxidoreductase</keyword>
<gene>
    <name evidence="3" type="ORF">NX02_10190</name>
</gene>